<keyword evidence="2" id="KW-1185">Reference proteome</keyword>
<dbReference type="EMBL" id="MU793629">
    <property type="protein sequence ID" value="KAJ3780920.1"/>
    <property type="molecule type" value="Genomic_DNA"/>
</dbReference>
<gene>
    <name evidence="1" type="ORF">GGU10DRAFT_437615</name>
</gene>
<sequence>MPGPGAKKENGAQIKREAESGDEYLMMRSLPKSLVSNLNSKGGLKRVHSNVDAIWRRLDEAYTRYAKNERILIGIMGWTLLEKLRNSPSLACWHGVSRRGILVLAEERRSAYHDTYWGNSILLTTRAKGQGMRVPLKFTKFKLQYANKDQAFANYILVGTI</sequence>
<protein>
    <submittedName>
        <fullName evidence="1">Uncharacterized protein</fullName>
    </submittedName>
</protein>
<organism evidence="1 2">
    <name type="scientific">Lentinula aff. detonsa</name>
    <dbReference type="NCBI Taxonomy" id="2804958"/>
    <lineage>
        <taxon>Eukaryota</taxon>
        <taxon>Fungi</taxon>
        <taxon>Dikarya</taxon>
        <taxon>Basidiomycota</taxon>
        <taxon>Agaricomycotina</taxon>
        <taxon>Agaricomycetes</taxon>
        <taxon>Agaricomycetidae</taxon>
        <taxon>Agaricales</taxon>
        <taxon>Marasmiineae</taxon>
        <taxon>Omphalotaceae</taxon>
        <taxon>Lentinula</taxon>
    </lineage>
</organism>
<name>A0AA38NNK1_9AGAR</name>
<dbReference type="Proteomes" id="UP001163798">
    <property type="component" value="Unassembled WGS sequence"/>
</dbReference>
<reference evidence="1" key="1">
    <citation type="submission" date="2022-08" db="EMBL/GenBank/DDBJ databases">
        <authorList>
            <consortium name="DOE Joint Genome Institute"/>
            <person name="Min B."/>
            <person name="Riley R."/>
            <person name="Sierra-Patev S."/>
            <person name="Naranjo-Ortiz M."/>
            <person name="Looney B."/>
            <person name="Konkel Z."/>
            <person name="Slot J.C."/>
            <person name="Sakamoto Y."/>
            <person name="Steenwyk J.L."/>
            <person name="Rokas A."/>
            <person name="Carro J."/>
            <person name="Camarero S."/>
            <person name="Ferreira P."/>
            <person name="Molpeceres G."/>
            <person name="Ruiz-Duenas F.J."/>
            <person name="Serrano A."/>
            <person name="Henrissat B."/>
            <person name="Drula E."/>
            <person name="Hughes K.W."/>
            <person name="Mata J.L."/>
            <person name="Ishikawa N.K."/>
            <person name="Vargas-Isla R."/>
            <person name="Ushijima S."/>
            <person name="Smith C.A."/>
            <person name="Ahrendt S."/>
            <person name="Andreopoulos W."/>
            <person name="He G."/>
            <person name="Labutti K."/>
            <person name="Lipzen A."/>
            <person name="Ng V."/>
            <person name="Sandor L."/>
            <person name="Barry K."/>
            <person name="Martinez A.T."/>
            <person name="Xiao Y."/>
            <person name="Gibbons J.G."/>
            <person name="Terashima K."/>
            <person name="Hibbett D.S."/>
            <person name="Grigoriev I.V."/>
        </authorList>
    </citation>
    <scope>NUCLEOTIDE SEQUENCE</scope>
    <source>
        <strain evidence="1">TFB10291</strain>
    </source>
</reference>
<proteinExistence type="predicted"/>
<evidence type="ECO:0000313" key="2">
    <source>
        <dbReference type="Proteomes" id="UP001163798"/>
    </source>
</evidence>
<evidence type="ECO:0000313" key="1">
    <source>
        <dbReference type="EMBL" id="KAJ3780920.1"/>
    </source>
</evidence>
<accession>A0AA38NNK1</accession>
<dbReference type="AlphaFoldDB" id="A0AA38NNK1"/>
<comment type="caution">
    <text evidence="1">The sequence shown here is derived from an EMBL/GenBank/DDBJ whole genome shotgun (WGS) entry which is preliminary data.</text>
</comment>